<evidence type="ECO:0000313" key="3">
    <source>
        <dbReference type="RefSeq" id="XP_013391547.1"/>
    </source>
</evidence>
<dbReference type="Gene3D" id="2.30.30.100">
    <property type="match status" value="1"/>
</dbReference>
<dbReference type="Proteomes" id="UP000085678">
    <property type="component" value="Unplaced"/>
</dbReference>
<feature type="compositionally biased region" description="Basic and acidic residues" evidence="1">
    <location>
        <begin position="117"/>
        <end position="132"/>
    </location>
</feature>
<dbReference type="GO" id="GO:0006398">
    <property type="term" value="P:mRNA 3'-end processing by stem-loop binding and cleavage"/>
    <property type="evidence" value="ECO:0007669"/>
    <property type="project" value="TreeGrafter"/>
</dbReference>
<feature type="region of interest" description="Disordered" evidence="1">
    <location>
        <begin position="1"/>
        <end position="22"/>
    </location>
</feature>
<feature type="compositionally biased region" description="Acidic residues" evidence="1">
    <location>
        <begin position="352"/>
        <end position="367"/>
    </location>
</feature>
<dbReference type="OrthoDB" id="10002367at2759"/>
<organism evidence="2 3">
    <name type="scientific">Lingula anatina</name>
    <name type="common">Brachiopod</name>
    <name type="synonym">Lingula unguis</name>
    <dbReference type="NCBI Taxonomy" id="7574"/>
    <lineage>
        <taxon>Eukaryota</taxon>
        <taxon>Metazoa</taxon>
        <taxon>Spiralia</taxon>
        <taxon>Lophotrochozoa</taxon>
        <taxon>Brachiopoda</taxon>
        <taxon>Linguliformea</taxon>
        <taxon>Lingulata</taxon>
        <taxon>Lingulida</taxon>
        <taxon>Linguloidea</taxon>
        <taxon>Lingulidae</taxon>
        <taxon>Lingula</taxon>
    </lineage>
</organism>
<gene>
    <name evidence="3" type="primary">LOC106159715</name>
</gene>
<proteinExistence type="predicted"/>
<dbReference type="PANTHER" id="PTHR21415:SF1">
    <property type="entry name" value="U7 SNRNA-ASSOCIATED SM-LIKE PROTEIN LSM11"/>
    <property type="match status" value="1"/>
</dbReference>
<feature type="compositionally biased region" description="Basic and acidic residues" evidence="1">
    <location>
        <begin position="462"/>
        <end position="507"/>
    </location>
</feature>
<dbReference type="RefSeq" id="XP_013391547.1">
    <property type="nucleotide sequence ID" value="XM_013536093.2"/>
</dbReference>
<feature type="region of interest" description="Disordered" evidence="1">
    <location>
        <begin position="95"/>
        <end position="132"/>
    </location>
</feature>
<dbReference type="AlphaFoldDB" id="A0A1S3HZV4"/>
<reference evidence="3" key="1">
    <citation type="journal article" date="2015" name="Nat. Commun.">
        <title>The Lingula genome provides insights into brachiopod evolution and the origin of phosphate biomineralization.</title>
        <authorList>
            <person name="Luo Y.J."/>
            <person name="Takeuchi T."/>
            <person name="Koyanagi R."/>
            <person name="Yamada L."/>
            <person name="Kanda M."/>
            <person name="Khalturina M."/>
            <person name="Fujie M."/>
            <person name="Yamasaki S.I."/>
            <person name="Endo K."/>
            <person name="Satoh N."/>
        </authorList>
    </citation>
    <scope>NUCLEOTIDE SEQUENCE</scope>
</reference>
<accession>A0A1S3HZV4</accession>
<feature type="compositionally biased region" description="Basic and acidic residues" evidence="1">
    <location>
        <begin position="1"/>
        <end position="14"/>
    </location>
</feature>
<feature type="region of interest" description="Disordered" evidence="1">
    <location>
        <begin position="328"/>
        <end position="533"/>
    </location>
</feature>
<dbReference type="PANTHER" id="PTHR21415">
    <property type="entry name" value="U7 SNRNA-ASSOCIATED SM-LIKE PROTEIN LSM11"/>
    <property type="match status" value="1"/>
</dbReference>
<dbReference type="KEGG" id="lak:106159715"/>
<feature type="region of interest" description="Disordered" evidence="1">
    <location>
        <begin position="198"/>
        <end position="311"/>
    </location>
</feature>
<sequence length="562" mass="63356">MAAPMEHDRSKVSPEYDSNTAIGLNAPGATVDFTSSEFDPLIALYSDSTVVPDKNVNPFNNLAEFDSVSNKKRQAQPGKARLLREANAQRILKLQLQSQSKIRQSESTDKPEDEDQAENRRRVDRNVLSRMEDEHHKGPFSLLRRCVKERKKVKVLTRSFKHVRGICSGYVIAFDTHFNLAMQDVDEVYAKPWKRRKKRKRHEKVRKEPTANVNGGVSGTVENNLKENTGNSSSQIIQVHGNKNKEEIYPDENQIDKTTNNETQVKDAEKPKSVKPYDNIVGLDDCESAVKDNIDDDADSESESDDEDVGALTSRLAELQHELAYLAEAEMKSESESNVEDVPKEVIKLEEGELSEGEILDDPDNDEKDVKGAAKSDQKVKKDEPSKHSHHKPGYDKEEKKHGESSSKHHARKQNNEKKHDRKHHRDTLDKRKDAHKSSSSSKTSSKNRDSRRQSSSLPRQPKMEVKSGHKEGLPRRASSETRLGKKMEIKDTKSHGNKDKMKEKKIVTVKNPKGKAPQSQEGEAGARTIPSSQGNSCVYITRHVNQLFIRGDSVVLIAVDN</sequence>
<feature type="compositionally biased region" description="Acidic residues" evidence="1">
    <location>
        <begin position="294"/>
        <end position="309"/>
    </location>
</feature>
<feature type="compositionally biased region" description="Polar residues" evidence="1">
    <location>
        <begin position="211"/>
        <end position="237"/>
    </location>
</feature>
<dbReference type="SUPFAM" id="SSF50182">
    <property type="entry name" value="Sm-like ribonucleoproteins"/>
    <property type="match status" value="1"/>
</dbReference>
<evidence type="ECO:0000256" key="1">
    <source>
        <dbReference type="SAM" id="MobiDB-lite"/>
    </source>
</evidence>
<dbReference type="InterPro" id="IPR039267">
    <property type="entry name" value="Lsm11"/>
</dbReference>
<protein>
    <submittedName>
        <fullName evidence="3">Cylicin-1</fullName>
    </submittedName>
</protein>
<keyword evidence="2" id="KW-1185">Reference proteome</keyword>
<feature type="compositionally biased region" description="Basic and acidic residues" evidence="1">
    <location>
        <begin position="427"/>
        <end position="437"/>
    </location>
</feature>
<dbReference type="GO" id="GO:0071209">
    <property type="term" value="F:U7 snRNA binding"/>
    <property type="evidence" value="ECO:0007669"/>
    <property type="project" value="InterPro"/>
</dbReference>
<dbReference type="GeneID" id="106159715"/>
<dbReference type="GO" id="GO:0005683">
    <property type="term" value="C:U7 snRNP"/>
    <property type="evidence" value="ECO:0007669"/>
    <property type="project" value="TreeGrafter"/>
</dbReference>
<feature type="compositionally biased region" description="Basic and acidic residues" evidence="1">
    <location>
        <begin position="368"/>
        <end position="407"/>
    </location>
</feature>
<feature type="compositionally biased region" description="Basic and acidic residues" evidence="1">
    <location>
        <begin position="329"/>
        <end position="351"/>
    </location>
</feature>
<dbReference type="InParanoid" id="A0A1S3HZV4"/>
<name>A0A1S3HZV4_LINAN</name>
<dbReference type="STRING" id="7574.A0A1S3HZV4"/>
<evidence type="ECO:0000313" key="2">
    <source>
        <dbReference type="Proteomes" id="UP000085678"/>
    </source>
</evidence>
<reference evidence="3" key="2">
    <citation type="submission" date="2025-08" db="UniProtKB">
        <authorList>
            <consortium name="RefSeq"/>
        </authorList>
    </citation>
    <scope>IDENTIFICATION</scope>
</reference>
<dbReference type="InterPro" id="IPR010920">
    <property type="entry name" value="LSM_dom_sf"/>
</dbReference>